<dbReference type="GO" id="GO:0007030">
    <property type="term" value="P:Golgi organization"/>
    <property type="evidence" value="ECO:0007669"/>
    <property type="project" value="TreeGrafter"/>
</dbReference>
<keyword evidence="6" id="KW-0472">Membrane</keyword>
<protein>
    <recommendedName>
        <fullName evidence="7">Phosphatidylinositol 4-kinase</fullName>
        <ecNumber evidence="7">2.7.1.67</ecNumber>
    </recommendedName>
</protein>
<comment type="catalytic activity">
    <reaction evidence="7">
        <text>a 1,2-diacyl-sn-glycero-3-phospho-(1D-myo-inositol) + ATP = a 1,2-diacyl-sn-glycero-3-phospho-(1D-myo-inositol 4-phosphate) + ADP + H(+)</text>
        <dbReference type="Rhea" id="RHEA:19877"/>
        <dbReference type="ChEBI" id="CHEBI:15378"/>
        <dbReference type="ChEBI" id="CHEBI:30616"/>
        <dbReference type="ChEBI" id="CHEBI:57880"/>
        <dbReference type="ChEBI" id="CHEBI:58178"/>
        <dbReference type="ChEBI" id="CHEBI:456216"/>
        <dbReference type="EC" id="2.7.1.67"/>
    </reaction>
</comment>
<evidence type="ECO:0000256" key="7">
    <source>
        <dbReference type="RuleBase" id="RU367084"/>
    </source>
</evidence>
<dbReference type="Proteomes" id="UP000694255">
    <property type="component" value="Unassembled WGS sequence"/>
</dbReference>
<keyword evidence="2 7" id="KW-0808">Transferase</keyword>
<dbReference type="GO" id="GO:0005802">
    <property type="term" value="C:trans-Golgi network"/>
    <property type="evidence" value="ECO:0007669"/>
    <property type="project" value="TreeGrafter"/>
</dbReference>
<feature type="region of interest" description="Disordered" evidence="8">
    <location>
        <begin position="76"/>
        <end position="116"/>
    </location>
</feature>
<evidence type="ECO:0000256" key="5">
    <source>
        <dbReference type="ARBA" id="ARBA00022840"/>
    </source>
</evidence>
<dbReference type="Pfam" id="PF00454">
    <property type="entry name" value="PI3_PI4_kinase"/>
    <property type="match status" value="1"/>
</dbReference>
<evidence type="ECO:0000256" key="1">
    <source>
        <dbReference type="ARBA" id="ARBA00022475"/>
    </source>
</evidence>
<dbReference type="PANTHER" id="PTHR12865">
    <property type="entry name" value="PHOSPHATIDYLINOSITOL 4-KINASE TYPE-II"/>
    <property type="match status" value="1"/>
</dbReference>
<dbReference type="PROSITE" id="PS00916">
    <property type="entry name" value="PI3_4_KINASE_2"/>
    <property type="match status" value="1"/>
</dbReference>
<gene>
    <name evidence="10" type="ORF">J8A68_005408</name>
</gene>
<keyword evidence="4 7" id="KW-0418">Kinase</keyword>
<feature type="compositionally biased region" description="Polar residues" evidence="8">
    <location>
        <begin position="1"/>
        <end position="16"/>
    </location>
</feature>
<evidence type="ECO:0000256" key="2">
    <source>
        <dbReference type="ARBA" id="ARBA00022679"/>
    </source>
</evidence>
<dbReference type="GO" id="GO:0004430">
    <property type="term" value="F:1-phosphatidylinositol 4-kinase activity"/>
    <property type="evidence" value="ECO:0007669"/>
    <property type="project" value="UniProtKB-UniRule"/>
</dbReference>
<dbReference type="GO" id="GO:0005886">
    <property type="term" value="C:plasma membrane"/>
    <property type="evidence" value="ECO:0007669"/>
    <property type="project" value="UniProtKB-SubCell"/>
</dbReference>
<dbReference type="AlphaFoldDB" id="A0A8J5UJC0"/>
<comment type="similarity">
    <text evidence="7">Belongs to the PI3/PI4-kinase family.</text>
</comment>
<accession>A0A8J5UJC0</accession>
<dbReference type="EMBL" id="JAGSYN010000270">
    <property type="protein sequence ID" value="KAG7661036.1"/>
    <property type="molecule type" value="Genomic_DNA"/>
</dbReference>
<dbReference type="PANTHER" id="PTHR12865:SF1">
    <property type="entry name" value="PHOSPHATIDYLINOSITOL 4-KINASE TYPE 2"/>
    <property type="match status" value="1"/>
</dbReference>
<keyword evidence="1 7" id="KW-1003">Cell membrane</keyword>
<organism evidence="10 11">
    <name type="scientific">[Candida] subhashii</name>
    <dbReference type="NCBI Taxonomy" id="561895"/>
    <lineage>
        <taxon>Eukaryota</taxon>
        <taxon>Fungi</taxon>
        <taxon>Dikarya</taxon>
        <taxon>Ascomycota</taxon>
        <taxon>Saccharomycotina</taxon>
        <taxon>Pichiomycetes</taxon>
        <taxon>Debaryomycetaceae</taxon>
        <taxon>Spathaspora</taxon>
    </lineage>
</organism>
<keyword evidence="5 7" id="KW-0067">ATP-binding</keyword>
<reference evidence="10 11" key="1">
    <citation type="journal article" date="2021" name="DNA Res.">
        <title>Genome analysis of Candida subhashii reveals its hybrid nature and dual mitochondrial genome conformations.</title>
        <authorList>
            <person name="Mixao V."/>
            <person name="Hegedusova E."/>
            <person name="Saus E."/>
            <person name="Pryszcz L.P."/>
            <person name="Cillingova A."/>
            <person name="Nosek J."/>
            <person name="Gabaldon T."/>
        </authorList>
    </citation>
    <scope>NUCLEOTIDE SEQUENCE [LARGE SCALE GENOMIC DNA]</scope>
    <source>
        <strain evidence="10 11">CBS 10753</strain>
    </source>
</reference>
<dbReference type="InterPro" id="IPR039756">
    <property type="entry name" value="Lsb6/PI4K2"/>
</dbReference>
<feature type="compositionally biased region" description="Polar residues" evidence="8">
    <location>
        <begin position="76"/>
        <end position="96"/>
    </location>
</feature>
<dbReference type="InterPro" id="IPR000403">
    <property type="entry name" value="PI3/4_kinase_cat_dom"/>
</dbReference>
<evidence type="ECO:0000256" key="4">
    <source>
        <dbReference type="ARBA" id="ARBA00022777"/>
    </source>
</evidence>
<dbReference type="EC" id="2.7.1.67" evidence="7"/>
<keyword evidence="3 7" id="KW-0547">Nucleotide-binding</keyword>
<evidence type="ECO:0000256" key="6">
    <source>
        <dbReference type="ARBA" id="ARBA00023136"/>
    </source>
</evidence>
<comment type="cofactor">
    <cofactor evidence="7">
        <name>Mg(2+)</name>
        <dbReference type="ChEBI" id="CHEBI:18420"/>
    </cofactor>
    <cofactor evidence="7">
        <name>Mn(2+)</name>
        <dbReference type="ChEBI" id="CHEBI:29035"/>
    </cofactor>
</comment>
<evidence type="ECO:0000256" key="8">
    <source>
        <dbReference type="SAM" id="MobiDB-lite"/>
    </source>
</evidence>
<sequence length="678" mass="78206">MVMATNNSVVHSNNYDQPPDSVRHNSVYPKAIQNQKPLWIENDSIQHQHHITLVSQDEEPQNLAHSWHYPIAAHTKGSNTVQNDNDMPNSQPNNILQPPKLSPLGTQSQPISRRGSMDNMETNFHKFTKGYLIPAAKWAYSPISKINKSKSKKPDAEGKNEYTIEYSAFRPVKNLPVIASKRDLLVHFRRIVEDETGEAFDFPENYFSDRDFHNLITQIIYNIEVESLSPQRIALGSSGSYFIFNKRTDGTIYKAGVFKPKDEEPYGPLSPKWSKWAHRTFFPCCFGRSCLIPNLGYISEAGACVLDRQLCSYIVPRTDIIELRSPSFFYSYWDKNSDVTKLPPKIGSFQVFLEGYTTADVWLRHNPIPSDPIEINHLKKSSDVQVGIDTDNYDFRWSLESMSQFQQEVEKLVILDYIMRNTDRGLDNWMIKLTWKQISHSAQYKVMRPIIKIGAIDSGLAFPWKHPDEWRSFPFGWLFLPYSIIGQPFSMKTRNHYLPLLTSKTWWEETVANLKQVFIKDQDFKERMWLKQLAVLKGQAFNVVEILKLGYAGPLELARRENLLVFDDVMYMPENIGCEELFRMQTSMYEGDISKSYDINSPLLPPSTVHTYLATSKVNNYLRIVDTDRDGNDAVANESGYEHIIRDVRTGDRAPGSKRVIIERLVKETSKPPVFTWC</sequence>
<evidence type="ECO:0000259" key="9">
    <source>
        <dbReference type="PROSITE" id="PS50290"/>
    </source>
</evidence>
<dbReference type="GO" id="GO:0005768">
    <property type="term" value="C:endosome"/>
    <property type="evidence" value="ECO:0007669"/>
    <property type="project" value="UniProtKB-UniRule"/>
</dbReference>
<evidence type="ECO:0000313" key="11">
    <source>
        <dbReference type="Proteomes" id="UP000694255"/>
    </source>
</evidence>
<dbReference type="GO" id="GO:0005524">
    <property type="term" value="F:ATP binding"/>
    <property type="evidence" value="ECO:0007669"/>
    <property type="project" value="UniProtKB-UniRule"/>
</dbReference>
<evidence type="ECO:0000313" key="10">
    <source>
        <dbReference type="EMBL" id="KAG7661036.1"/>
    </source>
</evidence>
<dbReference type="GO" id="GO:0007032">
    <property type="term" value="P:endosome organization"/>
    <property type="evidence" value="ECO:0007669"/>
    <property type="project" value="TreeGrafter"/>
</dbReference>
<comment type="subcellular location">
    <subcellularLocation>
        <location evidence="7">Cell membrane</location>
        <topology evidence="7">Peripheral membrane protein</topology>
    </subcellularLocation>
    <subcellularLocation>
        <location evidence="7">Vacuole membrane</location>
        <topology evidence="7">Peripheral membrane protein</topology>
    </subcellularLocation>
</comment>
<dbReference type="OrthoDB" id="3349449at2759"/>
<keyword evidence="11" id="KW-1185">Reference proteome</keyword>
<dbReference type="GO" id="GO:0000329">
    <property type="term" value="C:fungal-type vacuole membrane"/>
    <property type="evidence" value="ECO:0007669"/>
    <property type="project" value="TreeGrafter"/>
</dbReference>
<feature type="domain" description="PI3K/PI4K catalytic" evidence="9">
    <location>
        <begin position="227"/>
        <end position="566"/>
    </location>
</feature>
<dbReference type="GeneID" id="73472208"/>
<feature type="region of interest" description="Disordered" evidence="8">
    <location>
        <begin position="1"/>
        <end position="22"/>
    </location>
</feature>
<evidence type="ECO:0000256" key="3">
    <source>
        <dbReference type="ARBA" id="ARBA00022741"/>
    </source>
</evidence>
<dbReference type="GO" id="GO:0046854">
    <property type="term" value="P:phosphatidylinositol phosphate biosynthetic process"/>
    <property type="evidence" value="ECO:0007669"/>
    <property type="project" value="UniProtKB-UniRule"/>
</dbReference>
<proteinExistence type="inferred from homology"/>
<comment type="caution">
    <text evidence="10">The sequence shown here is derived from an EMBL/GenBank/DDBJ whole genome shotgun (WGS) entry which is preliminary data.</text>
</comment>
<dbReference type="PROSITE" id="PS50290">
    <property type="entry name" value="PI3_4_KINASE_3"/>
    <property type="match status" value="1"/>
</dbReference>
<dbReference type="InterPro" id="IPR018936">
    <property type="entry name" value="PI3/4_kinase_CS"/>
</dbReference>
<name>A0A8J5UJC0_9ASCO</name>
<dbReference type="RefSeq" id="XP_049261269.1">
    <property type="nucleotide sequence ID" value="XM_049409471.1"/>
</dbReference>